<dbReference type="Proteomes" id="UP000184040">
    <property type="component" value="Unassembled WGS sequence"/>
</dbReference>
<evidence type="ECO:0000256" key="1">
    <source>
        <dbReference type="ARBA" id="ARBA00023015"/>
    </source>
</evidence>
<keyword evidence="2 5" id="KW-0238">DNA-binding</keyword>
<dbReference type="InterPro" id="IPR036390">
    <property type="entry name" value="WH_DNA-bd_sf"/>
</dbReference>
<dbReference type="AlphaFoldDB" id="A0A1M6JT97"/>
<dbReference type="InterPro" id="IPR008920">
    <property type="entry name" value="TF_FadR/GntR_C"/>
</dbReference>
<dbReference type="Gene3D" id="1.20.120.530">
    <property type="entry name" value="GntR ligand-binding domain-like"/>
    <property type="match status" value="1"/>
</dbReference>
<dbReference type="SUPFAM" id="SSF48008">
    <property type="entry name" value="GntR ligand-binding domain-like"/>
    <property type="match status" value="1"/>
</dbReference>
<reference evidence="5 6" key="1">
    <citation type="submission" date="2016-11" db="EMBL/GenBank/DDBJ databases">
        <authorList>
            <person name="Jaros S."/>
            <person name="Januszkiewicz K."/>
            <person name="Wedrychowicz H."/>
        </authorList>
    </citation>
    <scope>NUCLEOTIDE SEQUENCE [LARGE SCALE GENOMIC DNA]</scope>
    <source>
        <strain evidence="5 6">DSM 26892</strain>
    </source>
</reference>
<dbReference type="PANTHER" id="PTHR43537:SF5">
    <property type="entry name" value="UXU OPERON TRANSCRIPTIONAL REGULATOR"/>
    <property type="match status" value="1"/>
</dbReference>
<dbReference type="InterPro" id="IPR000524">
    <property type="entry name" value="Tscrpt_reg_HTH_GntR"/>
</dbReference>
<dbReference type="InterPro" id="IPR011711">
    <property type="entry name" value="GntR_C"/>
</dbReference>
<dbReference type="CDD" id="cd07377">
    <property type="entry name" value="WHTH_GntR"/>
    <property type="match status" value="1"/>
</dbReference>
<dbReference type="Pfam" id="PF00392">
    <property type="entry name" value="GntR"/>
    <property type="match status" value="1"/>
</dbReference>
<keyword evidence="1" id="KW-0805">Transcription regulation</keyword>
<keyword evidence="6" id="KW-1185">Reference proteome</keyword>
<keyword evidence="3" id="KW-0804">Transcription</keyword>
<sequence length="241" mass="27137">MIDPNVASHEHTAAERIDPRQAVGPQLCGVMRDQIIRGELAPGSRLLRTEIATKFGISRQPVSDACARLAEEGLVDILPQRGTFVSRINVSAVLSARFVRESVEVEIVRRLAAERSTAMLDECARLLEEQRRQIDTPDQLPFMALDEAFHFHLSRSAGQAAAWRILQPLKTQMDRLRHISARELPRRLLIEQHETFVDAIGRRNPEAAVAGMRDHLRQMLDDLPALIESHADYFDTRGAVL</sequence>
<dbReference type="RefSeq" id="WP_073129332.1">
    <property type="nucleotide sequence ID" value="NZ_FQZA01000010.1"/>
</dbReference>
<accession>A0A1M6JT97</accession>
<feature type="domain" description="HTH gntR-type" evidence="4">
    <location>
        <begin position="21"/>
        <end position="88"/>
    </location>
</feature>
<name>A0A1M6JT97_9RHOB</name>
<dbReference type="SMART" id="SM00895">
    <property type="entry name" value="FCD"/>
    <property type="match status" value="1"/>
</dbReference>
<dbReference type="Gene3D" id="1.10.10.10">
    <property type="entry name" value="Winged helix-like DNA-binding domain superfamily/Winged helix DNA-binding domain"/>
    <property type="match status" value="1"/>
</dbReference>
<dbReference type="EMBL" id="FQZA01000010">
    <property type="protein sequence ID" value="SHJ49881.1"/>
    <property type="molecule type" value="Genomic_DNA"/>
</dbReference>
<dbReference type="GO" id="GO:0003700">
    <property type="term" value="F:DNA-binding transcription factor activity"/>
    <property type="evidence" value="ECO:0007669"/>
    <property type="project" value="InterPro"/>
</dbReference>
<evidence type="ECO:0000256" key="2">
    <source>
        <dbReference type="ARBA" id="ARBA00023125"/>
    </source>
</evidence>
<dbReference type="SUPFAM" id="SSF46785">
    <property type="entry name" value="Winged helix' DNA-binding domain"/>
    <property type="match status" value="1"/>
</dbReference>
<dbReference type="PANTHER" id="PTHR43537">
    <property type="entry name" value="TRANSCRIPTIONAL REGULATOR, GNTR FAMILY"/>
    <property type="match status" value="1"/>
</dbReference>
<evidence type="ECO:0000256" key="3">
    <source>
        <dbReference type="ARBA" id="ARBA00023163"/>
    </source>
</evidence>
<proteinExistence type="predicted"/>
<organism evidence="5 6">
    <name type="scientific">Palleronia salina</name>
    <dbReference type="NCBI Taxonomy" id="313368"/>
    <lineage>
        <taxon>Bacteria</taxon>
        <taxon>Pseudomonadati</taxon>
        <taxon>Pseudomonadota</taxon>
        <taxon>Alphaproteobacteria</taxon>
        <taxon>Rhodobacterales</taxon>
        <taxon>Roseobacteraceae</taxon>
        <taxon>Palleronia</taxon>
    </lineage>
</organism>
<dbReference type="Pfam" id="PF07729">
    <property type="entry name" value="FCD"/>
    <property type="match status" value="1"/>
</dbReference>
<dbReference type="InterPro" id="IPR036388">
    <property type="entry name" value="WH-like_DNA-bd_sf"/>
</dbReference>
<dbReference type="SMART" id="SM00345">
    <property type="entry name" value="HTH_GNTR"/>
    <property type="match status" value="1"/>
</dbReference>
<evidence type="ECO:0000313" key="6">
    <source>
        <dbReference type="Proteomes" id="UP000184040"/>
    </source>
</evidence>
<dbReference type="PROSITE" id="PS50949">
    <property type="entry name" value="HTH_GNTR"/>
    <property type="match status" value="1"/>
</dbReference>
<dbReference type="STRING" id="313368.SAMN04488012_11094"/>
<gene>
    <name evidence="5" type="ORF">SAMN04488012_11094</name>
</gene>
<evidence type="ECO:0000259" key="4">
    <source>
        <dbReference type="PROSITE" id="PS50949"/>
    </source>
</evidence>
<dbReference type="GO" id="GO:0003677">
    <property type="term" value="F:DNA binding"/>
    <property type="evidence" value="ECO:0007669"/>
    <property type="project" value="UniProtKB-KW"/>
</dbReference>
<protein>
    <submittedName>
        <fullName evidence="5">DNA-binding transcriptional regulator, GntR family</fullName>
    </submittedName>
</protein>
<evidence type="ECO:0000313" key="5">
    <source>
        <dbReference type="EMBL" id="SHJ49881.1"/>
    </source>
</evidence>